<dbReference type="PANTHER" id="PTHR12752">
    <property type="entry name" value="PHOSPHOINOSITOL 3-PHOSPHATE-BINDING PROTEIN"/>
    <property type="match status" value="1"/>
</dbReference>
<feature type="compositionally biased region" description="Polar residues" evidence="1">
    <location>
        <begin position="64"/>
        <end position="77"/>
    </location>
</feature>
<feature type="region of interest" description="Disordered" evidence="1">
    <location>
        <begin position="583"/>
        <end position="613"/>
    </location>
</feature>
<feature type="region of interest" description="Disordered" evidence="1">
    <location>
        <begin position="496"/>
        <end position="519"/>
    </location>
</feature>
<dbReference type="EMBL" id="JACASE010000008">
    <property type="protein sequence ID" value="KAF6441188.1"/>
    <property type="molecule type" value="Genomic_DNA"/>
</dbReference>
<feature type="compositionally biased region" description="Polar residues" evidence="1">
    <location>
        <begin position="496"/>
        <end position="508"/>
    </location>
</feature>
<dbReference type="CDD" id="cd00136">
    <property type="entry name" value="PDZ_canonical"/>
    <property type="match status" value="1"/>
</dbReference>
<feature type="compositionally biased region" description="Low complexity" evidence="1">
    <location>
        <begin position="585"/>
        <end position="598"/>
    </location>
</feature>
<dbReference type="InterPro" id="IPR011993">
    <property type="entry name" value="PH-like_dom_sf"/>
</dbReference>
<dbReference type="SUPFAM" id="SSF50729">
    <property type="entry name" value="PH domain-like"/>
    <property type="match status" value="2"/>
</dbReference>
<dbReference type="Pfam" id="PF00169">
    <property type="entry name" value="PH"/>
    <property type="match status" value="2"/>
</dbReference>
<name>A0A7J8F0A4_ROUAE</name>
<protein>
    <submittedName>
        <fullName evidence="4">Uncharacterized protein</fullName>
    </submittedName>
</protein>
<dbReference type="PROSITE" id="PS50106">
    <property type="entry name" value="PDZ"/>
    <property type="match status" value="1"/>
</dbReference>
<feature type="region of interest" description="Disordered" evidence="1">
    <location>
        <begin position="52"/>
        <end position="105"/>
    </location>
</feature>
<feature type="compositionally biased region" description="Basic and acidic residues" evidence="1">
    <location>
        <begin position="509"/>
        <end position="519"/>
    </location>
</feature>
<dbReference type="InterPro" id="IPR001478">
    <property type="entry name" value="PDZ"/>
</dbReference>
<feature type="domain" description="PDZ" evidence="3">
    <location>
        <begin position="900"/>
        <end position="975"/>
    </location>
</feature>
<dbReference type="PROSITE" id="PS50003">
    <property type="entry name" value="PH_DOMAIN"/>
    <property type="match status" value="2"/>
</dbReference>
<dbReference type="PANTHER" id="PTHR12752:SF2">
    <property type="entry name" value="PDZ AND PLECKSTRIN HOMOLOGY DOMAINS 1"/>
    <property type="match status" value="1"/>
</dbReference>
<dbReference type="Gene3D" id="2.30.29.30">
    <property type="entry name" value="Pleckstrin-homology domain (PH domain)/Phosphotyrosine-binding domain (PTB)"/>
    <property type="match status" value="2"/>
</dbReference>
<proteinExistence type="predicted"/>
<dbReference type="SMART" id="SM00228">
    <property type="entry name" value="PDZ"/>
    <property type="match status" value="1"/>
</dbReference>
<feature type="domain" description="PH" evidence="2">
    <location>
        <begin position="1114"/>
        <end position="1211"/>
    </location>
</feature>
<dbReference type="InterPro" id="IPR036034">
    <property type="entry name" value="PDZ_sf"/>
</dbReference>
<evidence type="ECO:0000256" key="1">
    <source>
        <dbReference type="SAM" id="MobiDB-lite"/>
    </source>
</evidence>
<gene>
    <name evidence="4" type="ORF">HJG63_012338</name>
</gene>
<comment type="caution">
    <text evidence="4">The sequence shown here is derived from an EMBL/GenBank/DDBJ whole genome shotgun (WGS) entry which is preliminary data.</text>
</comment>
<keyword evidence="5" id="KW-1185">Reference proteome</keyword>
<dbReference type="AlphaFoldDB" id="A0A7J8F0A4"/>
<dbReference type="Gene3D" id="2.30.42.10">
    <property type="match status" value="1"/>
</dbReference>
<accession>A0A7J8F0A4</accession>
<dbReference type="SUPFAM" id="SSF50156">
    <property type="entry name" value="PDZ domain-like"/>
    <property type="match status" value="1"/>
</dbReference>
<evidence type="ECO:0000259" key="3">
    <source>
        <dbReference type="PROSITE" id="PS50106"/>
    </source>
</evidence>
<sequence length="1233" mass="138892">MRRKRRKAYKKWEILNSTICEPQPANEACQKNVKDLKKEVKGDTSEAVFFQTGALGKSNKNGDDTSTFMNRKQNSSFLPKDKKQPLSNSKISREKENNDSPSSISHRLKKALPVAMFNDCEESSSGKITLQDFPSTVEAFKPTKDKIITEAKCGAFDVQIAIENRFFCKTAMRLPTKKRCQKCHQCYSVRHIQRCYTSRSCSSKSKETPPSKYEGEIARTESPSLKVSIIGKGIKVKYMSQKQNIIINITHPKKGKTVKYGNVSSNYAAKECPRSSAQSGGRLLEKWQLENKHPSSDCSHVSPPIVFAVPKENFDTIAVSLCSTLEEKNKPDTLSSVLGDCEVESAISQQKDFKVSQNSPQKEQFSEAETILQNIFPTSHDTLKSTSLSNTDLSKMPFEDPKDIDNERKINFDIPENITSDSYIRQSTEGINCLPSIITDIFPVQDGKDSDFYSLSSPKVECIEEKADIYCKGSKIPAAGCCENLNSISFPCSKNTLQSSTPFSPSHWTTRDSEPKETPADTFSFDHCDEFAINYEQEQVDVTDRDPNKATVHSDSRTNAQLLEMKSAQCPTLSLASSGGITAGSPLNSSSHSSLECSQTEFQASHPETAARSKTKVSVMTSITDELEQRLIIQNDKEDTVDSNCPMGMKNLKEKFLIRPVVKNTCHRDFEELSKENHDEVCLQMDFPPNTAEFNCAMCATDNLFLIEKTLTSDADQYSNQDEINLGLSSFKQEPAECQRIASRRMNSERDKNDPMENYYHHIDLLLSPLKQKALKDWNLENSLLKLSQELAPRGTRSSDGSQEEAIDQWARRRQQFKDCKRCSSAGESSFASNVTEGSITSEDGRSVDLGFQVDIKEKGFYTENFHSAAWVFQGDDANPEDSPRCLSKKPRPVAVRERTVRLFKGTGDYPWGFRIEFSKPIMVTEVDANSAAEEAGLQIGDVVLAVNGTEVTSVEHAEAVHLARKGPHILTLVVGSDISRCPNTPWPTCRGYLHKRTQSGFVKGWRKRWFVLKHDGYLHYYRHKKDEGKCLPLEVIKLEGAEVGIDSSLGKPFVFNCVPQSGNRTFCLCATSNQEMKRWLEAMDKAAHPVRQSHVWEDVTLHNSSLPPLAIKNPECLGLLHQLNRSTDMWVQHYCILKDGCLYFYASIRSTQASGGLYLQGYRVIEQTLSGKQAVIELKPPSEEFKTFYFCAENKTENQRWITALRMSIKKWLPLHQAIQDFMNRPLEETRM</sequence>
<feature type="domain" description="PH" evidence="2">
    <location>
        <begin position="987"/>
        <end position="1089"/>
    </location>
</feature>
<dbReference type="SMART" id="SM00233">
    <property type="entry name" value="PH"/>
    <property type="match status" value="2"/>
</dbReference>
<organism evidence="4 5">
    <name type="scientific">Rousettus aegyptiacus</name>
    <name type="common">Egyptian fruit bat</name>
    <name type="synonym">Pteropus aegyptiacus</name>
    <dbReference type="NCBI Taxonomy" id="9407"/>
    <lineage>
        <taxon>Eukaryota</taxon>
        <taxon>Metazoa</taxon>
        <taxon>Chordata</taxon>
        <taxon>Craniata</taxon>
        <taxon>Vertebrata</taxon>
        <taxon>Euteleostomi</taxon>
        <taxon>Mammalia</taxon>
        <taxon>Eutheria</taxon>
        <taxon>Laurasiatheria</taxon>
        <taxon>Chiroptera</taxon>
        <taxon>Yinpterochiroptera</taxon>
        <taxon>Pteropodoidea</taxon>
        <taxon>Pteropodidae</taxon>
        <taxon>Rousettinae</taxon>
        <taxon>Rousettus</taxon>
    </lineage>
</organism>
<evidence type="ECO:0000259" key="2">
    <source>
        <dbReference type="PROSITE" id="PS50003"/>
    </source>
</evidence>
<dbReference type="InterPro" id="IPR001849">
    <property type="entry name" value="PH_domain"/>
</dbReference>
<evidence type="ECO:0000313" key="5">
    <source>
        <dbReference type="Proteomes" id="UP000593571"/>
    </source>
</evidence>
<evidence type="ECO:0000313" key="4">
    <source>
        <dbReference type="EMBL" id="KAF6441188.1"/>
    </source>
</evidence>
<dbReference type="Pfam" id="PF00595">
    <property type="entry name" value="PDZ"/>
    <property type="match status" value="1"/>
</dbReference>
<dbReference type="Proteomes" id="UP000593571">
    <property type="component" value="Unassembled WGS sequence"/>
</dbReference>
<reference evidence="4 5" key="1">
    <citation type="journal article" date="2020" name="Nature">
        <title>Six reference-quality genomes reveal evolution of bat adaptations.</title>
        <authorList>
            <person name="Jebb D."/>
            <person name="Huang Z."/>
            <person name="Pippel M."/>
            <person name="Hughes G.M."/>
            <person name="Lavrichenko K."/>
            <person name="Devanna P."/>
            <person name="Winkler S."/>
            <person name="Jermiin L.S."/>
            <person name="Skirmuntt E.C."/>
            <person name="Katzourakis A."/>
            <person name="Burkitt-Gray L."/>
            <person name="Ray D.A."/>
            <person name="Sullivan K.A.M."/>
            <person name="Roscito J.G."/>
            <person name="Kirilenko B.M."/>
            <person name="Davalos L.M."/>
            <person name="Corthals A.P."/>
            <person name="Power M.L."/>
            <person name="Jones G."/>
            <person name="Ransome R.D."/>
            <person name="Dechmann D.K.N."/>
            <person name="Locatelli A.G."/>
            <person name="Puechmaille S.J."/>
            <person name="Fedrigo O."/>
            <person name="Jarvis E.D."/>
            <person name="Hiller M."/>
            <person name="Vernes S.C."/>
            <person name="Myers E.W."/>
            <person name="Teeling E.C."/>
        </authorList>
    </citation>
    <scope>NUCLEOTIDE SEQUENCE [LARGE SCALE GENOMIC DNA]</scope>
    <source>
        <strain evidence="4">MRouAeg1</strain>
        <tissue evidence="4">Muscle</tissue>
    </source>
</reference>